<accession>A0A917AR02</accession>
<evidence type="ECO:0000256" key="1">
    <source>
        <dbReference type="SAM" id="MobiDB-lite"/>
    </source>
</evidence>
<organism evidence="3 4">
    <name type="scientific">Nesterenkonia cremea</name>
    <dbReference type="NCBI Taxonomy" id="1882340"/>
    <lineage>
        <taxon>Bacteria</taxon>
        <taxon>Bacillati</taxon>
        <taxon>Actinomycetota</taxon>
        <taxon>Actinomycetes</taxon>
        <taxon>Micrococcales</taxon>
        <taxon>Micrococcaceae</taxon>
        <taxon>Nesterenkonia</taxon>
    </lineage>
</organism>
<dbReference type="PANTHER" id="PTHR43798">
    <property type="entry name" value="MONOACYLGLYCEROL LIPASE"/>
    <property type="match status" value="1"/>
</dbReference>
<gene>
    <name evidence="3" type="ORF">GCM10011401_14150</name>
</gene>
<dbReference type="Gene3D" id="3.40.50.1820">
    <property type="entry name" value="alpha/beta hydrolase"/>
    <property type="match status" value="1"/>
</dbReference>
<dbReference type="Pfam" id="PF12697">
    <property type="entry name" value="Abhydrolase_6"/>
    <property type="match status" value="1"/>
</dbReference>
<comment type="caution">
    <text evidence="3">The sequence shown here is derived from an EMBL/GenBank/DDBJ whole genome shotgun (WGS) entry which is preliminary data.</text>
</comment>
<evidence type="ECO:0000259" key="2">
    <source>
        <dbReference type="Pfam" id="PF12697"/>
    </source>
</evidence>
<dbReference type="EMBL" id="BMIS01000005">
    <property type="protein sequence ID" value="GGE67904.1"/>
    <property type="molecule type" value="Genomic_DNA"/>
</dbReference>
<dbReference type="GO" id="GO:0016020">
    <property type="term" value="C:membrane"/>
    <property type="evidence" value="ECO:0007669"/>
    <property type="project" value="TreeGrafter"/>
</dbReference>
<dbReference type="AlphaFoldDB" id="A0A917AR02"/>
<evidence type="ECO:0000313" key="4">
    <source>
        <dbReference type="Proteomes" id="UP000633136"/>
    </source>
</evidence>
<dbReference type="InterPro" id="IPR029058">
    <property type="entry name" value="AB_hydrolase_fold"/>
</dbReference>
<dbReference type="SUPFAM" id="SSF53474">
    <property type="entry name" value="alpha/beta-Hydrolases"/>
    <property type="match status" value="1"/>
</dbReference>
<reference evidence="3" key="2">
    <citation type="submission" date="2020-09" db="EMBL/GenBank/DDBJ databases">
        <authorList>
            <person name="Sun Q."/>
            <person name="Zhou Y."/>
        </authorList>
    </citation>
    <scope>NUCLEOTIDE SEQUENCE</scope>
    <source>
        <strain evidence="3">CGMCC 1.15388</strain>
    </source>
</reference>
<feature type="compositionally biased region" description="Gly residues" evidence="1">
    <location>
        <begin position="31"/>
        <end position="42"/>
    </location>
</feature>
<dbReference type="PANTHER" id="PTHR43798:SF33">
    <property type="entry name" value="HYDROLASE, PUTATIVE (AFU_ORTHOLOGUE AFUA_2G14860)-RELATED"/>
    <property type="match status" value="1"/>
</dbReference>
<reference evidence="3" key="1">
    <citation type="journal article" date="2014" name="Int. J. Syst. Evol. Microbiol.">
        <title>Complete genome sequence of Corynebacterium casei LMG S-19264T (=DSM 44701T), isolated from a smear-ripened cheese.</title>
        <authorList>
            <consortium name="US DOE Joint Genome Institute (JGI-PGF)"/>
            <person name="Walter F."/>
            <person name="Albersmeier A."/>
            <person name="Kalinowski J."/>
            <person name="Ruckert C."/>
        </authorList>
    </citation>
    <scope>NUCLEOTIDE SEQUENCE</scope>
    <source>
        <strain evidence="3">CGMCC 1.15388</strain>
    </source>
</reference>
<dbReference type="GO" id="GO:0016787">
    <property type="term" value="F:hydrolase activity"/>
    <property type="evidence" value="ECO:0007669"/>
    <property type="project" value="UniProtKB-KW"/>
</dbReference>
<feature type="domain" description="AB hydrolase-1" evidence="2">
    <location>
        <begin position="58"/>
        <end position="280"/>
    </location>
</feature>
<dbReference type="InterPro" id="IPR000073">
    <property type="entry name" value="AB_hydrolase_1"/>
</dbReference>
<keyword evidence="3" id="KW-0378">Hydrolase</keyword>
<dbReference type="RefSeq" id="WP_188684121.1">
    <property type="nucleotide sequence ID" value="NZ_BMIS01000005.1"/>
</dbReference>
<name>A0A917AR02_9MICC</name>
<feature type="region of interest" description="Disordered" evidence="1">
    <location>
        <begin position="29"/>
        <end position="48"/>
    </location>
</feature>
<dbReference type="InterPro" id="IPR050266">
    <property type="entry name" value="AB_hydrolase_sf"/>
</dbReference>
<proteinExistence type="predicted"/>
<sequence>MGTLRYPAPESFRTDLGLTVHIWRGAEDSGGSAGARSGGAGAAGTHAEGAGADTAAPVLLIHGFASNTLFNWVKTGWLDPLAGLDADGSGAASRTVLSVDLPGHGASKEVDPAEIRSADILDDLHEIIAEQVGAPAALHGYSMGSRLAWQFAHDYPQDVVSLVMGGSPVSDDVYRVDAEQARTWAAGGPEPADELTRRYVTVAAALPDQHLPHVVELRLSLARDHYAPEDAVPSVPTLVVAGEKDPIAAGAQQLADWVRGTGAEAEFVEIPGRNHVSVLTSRDYKRAVLDFL</sequence>
<dbReference type="Proteomes" id="UP000633136">
    <property type="component" value="Unassembled WGS sequence"/>
</dbReference>
<protein>
    <submittedName>
        <fullName evidence="3">Alpha/beta hydrolase</fullName>
    </submittedName>
</protein>
<keyword evidence="4" id="KW-1185">Reference proteome</keyword>
<evidence type="ECO:0000313" key="3">
    <source>
        <dbReference type="EMBL" id="GGE67904.1"/>
    </source>
</evidence>